<protein>
    <recommendedName>
        <fullName evidence="4">PEP-CTERM protein-sorting domain-containing protein</fullName>
    </recommendedName>
</protein>
<keyword evidence="1" id="KW-0812">Transmembrane</keyword>
<accession>A0ABW3GRL9</accession>
<evidence type="ECO:0000313" key="3">
    <source>
        <dbReference type="Proteomes" id="UP001597049"/>
    </source>
</evidence>
<keyword evidence="1" id="KW-1133">Transmembrane helix</keyword>
<name>A0ABW3GRL9_9FLAO</name>
<keyword evidence="1" id="KW-0472">Membrane</keyword>
<feature type="transmembrane region" description="Helical" evidence="1">
    <location>
        <begin position="42"/>
        <end position="61"/>
    </location>
</feature>
<gene>
    <name evidence="2" type="ORF">ACFQ0R_07605</name>
</gene>
<evidence type="ECO:0000313" key="2">
    <source>
        <dbReference type="EMBL" id="MFD0932460.1"/>
    </source>
</evidence>
<organism evidence="2 3">
    <name type="scientific">Psychroflexus salinarum</name>
    <dbReference type="NCBI Taxonomy" id="546024"/>
    <lineage>
        <taxon>Bacteria</taxon>
        <taxon>Pseudomonadati</taxon>
        <taxon>Bacteroidota</taxon>
        <taxon>Flavobacteriia</taxon>
        <taxon>Flavobacteriales</taxon>
        <taxon>Flavobacteriaceae</taxon>
        <taxon>Psychroflexus</taxon>
    </lineage>
</organism>
<sequence>MKFNFSRSIALVSVIILLLTPRLNYAQFEDVGFEPEVNDEPTAPINGFIALGFLIGGYLGIRNLKE</sequence>
<dbReference type="Proteomes" id="UP001597049">
    <property type="component" value="Unassembled WGS sequence"/>
</dbReference>
<dbReference type="RefSeq" id="WP_379657781.1">
    <property type="nucleotide sequence ID" value="NZ_JBHTIV010000007.1"/>
</dbReference>
<proteinExistence type="predicted"/>
<dbReference type="EMBL" id="JBHTIV010000007">
    <property type="protein sequence ID" value="MFD0932460.1"/>
    <property type="molecule type" value="Genomic_DNA"/>
</dbReference>
<reference evidence="3" key="1">
    <citation type="journal article" date="2019" name="Int. J. Syst. Evol. Microbiol.">
        <title>The Global Catalogue of Microorganisms (GCM) 10K type strain sequencing project: providing services to taxonomists for standard genome sequencing and annotation.</title>
        <authorList>
            <consortium name="The Broad Institute Genomics Platform"/>
            <consortium name="The Broad Institute Genome Sequencing Center for Infectious Disease"/>
            <person name="Wu L."/>
            <person name="Ma J."/>
        </authorList>
    </citation>
    <scope>NUCLEOTIDE SEQUENCE [LARGE SCALE GENOMIC DNA]</scope>
    <source>
        <strain evidence="3">CCUG 56752</strain>
    </source>
</reference>
<evidence type="ECO:0008006" key="4">
    <source>
        <dbReference type="Google" id="ProtNLM"/>
    </source>
</evidence>
<keyword evidence="3" id="KW-1185">Reference proteome</keyword>
<comment type="caution">
    <text evidence="2">The sequence shown here is derived from an EMBL/GenBank/DDBJ whole genome shotgun (WGS) entry which is preliminary data.</text>
</comment>
<evidence type="ECO:0000256" key="1">
    <source>
        <dbReference type="SAM" id="Phobius"/>
    </source>
</evidence>